<keyword evidence="1" id="KW-0175">Coiled coil</keyword>
<dbReference type="AlphaFoldDB" id="A0A1I5GQL3"/>
<dbReference type="PANTHER" id="PTHR36180">
    <property type="entry name" value="DNA-BINDING PROTEIN-RELATED-RELATED"/>
    <property type="match status" value="1"/>
</dbReference>
<dbReference type="PANTHER" id="PTHR36180:SF2">
    <property type="entry name" value="BRO FAMILY PROTEIN"/>
    <property type="match status" value="1"/>
</dbReference>
<name>A0A1I5GQL3_9HYPH</name>
<evidence type="ECO:0000313" key="4">
    <source>
        <dbReference type="Proteomes" id="UP000199236"/>
    </source>
</evidence>
<dbReference type="PROSITE" id="PS51750">
    <property type="entry name" value="BRO_N"/>
    <property type="match status" value="1"/>
</dbReference>
<protein>
    <submittedName>
        <fullName evidence="3">BRO family, N-terminal domain</fullName>
    </submittedName>
</protein>
<dbReference type="Pfam" id="PF02498">
    <property type="entry name" value="Bro-N"/>
    <property type="match status" value="1"/>
</dbReference>
<dbReference type="OrthoDB" id="9808959at2"/>
<proteinExistence type="predicted"/>
<gene>
    <name evidence="3" type="ORF">SAMN04488056_105118</name>
</gene>
<dbReference type="SMART" id="SM01040">
    <property type="entry name" value="Bro-N"/>
    <property type="match status" value="1"/>
</dbReference>
<dbReference type="STRING" id="655353.SAMN04488056_105118"/>
<dbReference type="RefSeq" id="WP_090072423.1">
    <property type="nucleotide sequence ID" value="NZ_FOVR01000005.1"/>
</dbReference>
<dbReference type="InterPro" id="IPR003497">
    <property type="entry name" value="BRO_N_domain"/>
</dbReference>
<sequence>MTPITPSVASSGSTEVSTFVFSDTFPTQYGIGHNDHAVRVVQIDGEPWFVAKDVCDVLGYSHTPSAVRDNVDPSQVDIVRLAHGKRGNPNRTVISEGGVYSLILGSKLPSAKKFKLWVTRDVLPTIRKTGQYNTSAAAVAKGEMSFAEMTAKVMQGLLEQVELEKKKAAKLEHRNKNLTKVNASLTDELHYVTVREFLDHHLGIYAAPGLSVRLGKAATKIYNENGYELRREDKELVNKGKVIISSIGVYPHEVLLEAWEKNVKHFYEAQKVHG</sequence>
<keyword evidence="4" id="KW-1185">Reference proteome</keyword>
<dbReference type="EMBL" id="FOVR01000005">
    <property type="protein sequence ID" value="SFO38223.1"/>
    <property type="molecule type" value="Genomic_DNA"/>
</dbReference>
<feature type="domain" description="Bro-N" evidence="2">
    <location>
        <begin position="22"/>
        <end position="130"/>
    </location>
</feature>
<feature type="coiled-coil region" evidence="1">
    <location>
        <begin position="154"/>
        <end position="188"/>
    </location>
</feature>
<accession>A0A1I5GQL3</accession>
<evidence type="ECO:0000256" key="1">
    <source>
        <dbReference type="SAM" id="Coils"/>
    </source>
</evidence>
<reference evidence="3 4" key="1">
    <citation type="submission" date="2016-10" db="EMBL/GenBank/DDBJ databases">
        <authorList>
            <person name="de Groot N.N."/>
        </authorList>
    </citation>
    <scope>NUCLEOTIDE SEQUENCE [LARGE SCALE GENOMIC DNA]</scope>
    <source>
        <strain evidence="3 4">CGMCC 1.9157</strain>
    </source>
</reference>
<organism evidence="3 4">
    <name type="scientific">Cohaesibacter marisflavi</name>
    <dbReference type="NCBI Taxonomy" id="655353"/>
    <lineage>
        <taxon>Bacteria</taxon>
        <taxon>Pseudomonadati</taxon>
        <taxon>Pseudomonadota</taxon>
        <taxon>Alphaproteobacteria</taxon>
        <taxon>Hyphomicrobiales</taxon>
        <taxon>Cohaesibacteraceae</taxon>
    </lineage>
</organism>
<dbReference type="Proteomes" id="UP000199236">
    <property type="component" value="Unassembled WGS sequence"/>
</dbReference>
<evidence type="ECO:0000313" key="3">
    <source>
        <dbReference type="EMBL" id="SFO38223.1"/>
    </source>
</evidence>
<evidence type="ECO:0000259" key="2">
    <source>
        <dbReference type="PROSITE" id="PS51750"/>
    </source>
</evidence>